<feature type="repeat" description="ANK" evidence="1">
    <location>
        <begin position="184"/>
        <end position="217"/>
    </location>
</feature>
<evidence type="ECO:0008006" key="7">
    <source>
        <dbReference type="Google" id="ProtNLM"/>
    </source>
</evidence>
<feature type="compositionally biased region" description="Polar residues" evidence="4">
    <location>
        <begin position="646"/>
        <end position="670"/>
    </location>
</feature>
<keyword evidence="3" id="KW-0808">Transferase</keyword>
<keyword evidence="1" id="KW-0040">ANK repeat</keyword>
<dbReference type="SUPFAM" id="SSF48034">
    <property type="entry name" value="Guanido kinase N-terminal domain"/>
    <property type="match status" value="1"/>
</dbReference>
<reference evidence="5" key="2">
    <citation type="submission" date="2020-05" db="UniProtKB">
        <authorList>
            <consortium name="EnsemblMetazoa"/>
        </authorList>
    </citation>
    <scope>IDENTIFICATION</scope>
    <source>
        <strain evidence="5">LVP_AGWG</strain>
    </source>
</reference>
<dbReference type="InterPro" id="IPR022414">
    <property type="entry name" value="ATP-guanido_PTrfase_cat"/>
</dbReference>
<dbReference type="EnsemblMetazoa" id="AAEL019541-RC">
    <property type="protein sequence ID" value="AAEL019541-PC"/>
    <property type="gene ID" value="AAEL019541"/>
</dbReference>
<feature type="region of interest" description="Disordered" evidence="4">
    <location>
        <begin position="266"/>
        <end position="912"/>
    </location>
</feature>
<evidence type="ECO:0000313" key="5">
    <source>
        <dbReference type="EnsemblMetazoa" id="AAEL019541-PC"/>
    </source>
</evidence>
<feature type="binding site" evidence="3">
    <location>
        <begin position="1293"/>
        <end position="1297"/>
    </location>
    <ligand>
        <name>ATP</name>
        <dbReference type="ChEBI" id="CHEBI:30616"/>
    </ligand>
</feature>
<keyword evidence="3" id="KW-0418">Kinase</keyword>
<dbReference type="OrthoDB" id="432281at2759"/>
<dbReference type="InterPro" id="IPR007858">
    <property type="entry name" value="Dpy-30_motif"/>
</dbReference>
<evidence type="ECO:0000313" key="6">
    <source>
        <dbReference type="Proteomes" id="UP000008820"/>
    </source>
</evidence>
<dbReference type="Pfam" id="PF00217">
    <property type="entry name" value="ATP-gua_Ptrans"/>
    <property type="match status" value="1"/>
</dbReference>
<dbReference type="PROSITE" id="PS50297">
    <property type="entry name" value="ANK_REP_REGION"/>
    <property type="match status" value="5"/>
</dbReference>
<dbReference type="CDD" id="cd22966">
    <property type="entry name" value="DD_DYDC-like"/>
    <property type="match status" value="1"/>
</dbReference>
<organism evidence="5 6">
    <name type="scientific">Aedes aegypti</name>
    <name type="common">Yellowfever mosquito</name>
    <name type="synonym">Culex aegypti</name>
    <dbReference type="NCBI Taxonomy" id="7159"/>
    <lineage>
        <taxon>Eukaryota</taxon>
        <taxon>Metazoa</taxon>
        <taxon>Ecdysozoa</taxon>
        <taxon>Arthropoda</taxon>
        <taxon>Hexapoda</taxon>
        <taxon>Insecta</taxon>
        <taxon>Pterygota</taxon>
        <taxon>Neoptera</taxon>
        <taxon>Endopterygota</taxon>
        <taxon>Diptera</taxon>
        <taxon>Nematocera</taxon>
        <taxon>Culicoidea</taxon>
        <taxon>Culicidae</taxon>
        <taxon>Culicinae</taxon>
        <taxon>Aedini</taxon>
        <taxon>Aedes</taxon>
        <taxon>Stegomyia</taxon>
    </lineage>
</organism>
<dbReference type="Gene3D" id="1.20.890.10">
    <property type="entry name" value="cAMP-dependent protein kinase regulatory subunit, dimerization-anchoring domain"/>
    <property type="match status" value="1"/>
</dbReference>
<dbReference type="InterPro" id="IPR014746">
    <property type="entry name" value="Gln_synth/guanido_kin_cat_dom"/>
</dbReference>
<dbReference type="Proteomes" id="UP000008820">
    <property type="component" value="Chromosome 2"/>
</dbReference>
<evidence type="ECO:0000256" key="2">
    <source>
        <dbReference type="PROSITE-ProRule" id="PRU00842"/>
    </source>
</evidence>
<feature type="compositionally biased region" description="Low complexity" evidence="4">
    <location>
        <begin position="280"/>
        <end position="305"/>
    </location>
</feature>
<dbReference type="SMART" id="SM00248">
    <property type="entry name" value="ANK"/>
    <property type="match status" value="8"/>
</dbReference>
<protein>
    <recommendedName>
        <fullName evidence="7">Arginine kinase</fullName>
    </recommendedName>
</protein>
<dbReference type="GO" id="GO:0005524">
    <property type="term" value="F:ATP binding"/>
    <property type="evidence" value="ECO:0007669"/>
    <property type="project" value="UniProtKB-UniRule"/>
</dbReference>
<gene>
    <name evidence="5" type="primary">5567456</name>
</gene>
<reference evidence="5 6" key="1">
    <citation type="submission" date="2017-06" db="EMBL/GenBank/DDBJ databases">
        <title>Aedes aegypti genome working group (AGWG) sequencing and assembly.</title>
        <authorList>
            <consortium name="Aedes aegypti Genome Working Group (AGWG)"/>
            <person name="Matthews B.J."/>
        </authorList>
    </citation>
    <scope>NUCLEOTIDE SEQUENCE [LARGE SCALE GENOMIC DNA]</scope>
    <source>
        <strain evidence="5 6">LVP_AGWG</strain>
    </source>
</reference>
<feature type="region of interest" description="Disordered" evidence="4">
    <location>
        <begin position="1616"/>
        <end position="1637"/>
    </location>
</feature>
<dbReference type="PROSITE" id="PS51509">
    <property type="entry name" value="PHOSPHAGEN_KINASE_N"/>
    <property type="match status" value="1"/>
</dbReference>
<feature type="region of interest" description="Disordered" evidence="4">
    <location>
        <begin position="1"/>
        <end position="27"/>
    </location>
</feature>
<feature type="compositionally biased region" description="Low complexity" evidence="4">
    <location>
        <begin position="439"/>
        <end position="451"/>
    </location>
</feature>
<sequence length="1948" mass="216259">MVVPKIAPAPIQPTKMAPPGPPRERRRKTHGLYFHSSPPKVLQMNNQNVQRDNDSRIKDGLVIKPSNIRIWLHQKHLAKLAKVIWAGQGMRLRTETSHHPKMKRFLECVPHVMGVIKDIHQAVVDNDLDTLKAKTASPTPRIVLTSKDANGLTPLHKAAGLAHTQIVEYILSIWPSLSSDEDHTGKTPLHWAASAKNNARSFNLLVQAGADETALDHRDKAAEYYKNRPNEIDRSLLTVIPEAPRISQQGFPACFDWTMFTLDEDTDDSNGSQTRMKPFLSQNNLLDNDVNNYNSVSKSKSVHNLTNGTLTDLPNDESESETKNKEGSTAEEQDEEPEANQQESTGGDAGDESEDVNGDENGDDGAEPTNGNDGNNEAEPAGEVLDVEENKTSEDTNQKTESESVEDNETTAATDQNQEATGDSQESENGPEKEEEGIINEANQQQEANQEQEGELNKAETDERDLSTENEVNEKELIESGKINGINGENEEDRDDEGNTENMVEEKDTVESKNVDDLKQNEETQGAGELTNDSLESNPSKENEDSEEIEQDSLNKPDEEVADTPLDGDFNKIVDNDNVSRMSATSRQSSAISQTGTGKVSRSTTATRDLSARTIQADENGYASDVKSRQSSAQSERITEAIINEVFSSRPESGLNGMNNGSSKNSAKSTMSRRESAKSISVASNKTKSAASKHDGNNNEFDEETNGNDAEPATSRPSTIASRTTNEHEQAEQSNSPRTQSSSTVRNVSATSVIERRPSAKSTTSQKSRTADDEEEGDSNDDSNQADVQIVHYKSGDEDGHDENDQSNEQPQSTAVNGNGYENGTQNDQNIKVAVEEPPVDSESTLRHLEASPKLTETDPDAGNATEEDEQQEKVESPSPAMEIKGTVEGEPDGGQLHSARPSGNLDSFNGQSIQETIDSGDMEQLAVIVLDGEGGKLLGRHSNQPEIQAFLDNVPSYMNKIRRVHVAAREGSIRDLQSALDRRKFATAKDSISPHGATPLHVATIFGHSGIIRYLAGRFPETTSATDNNGRTPLHYAATLKDNGHFYNLLNHLGANPKVEDNSNHSAEYYLDHEKAKDLLSHRQLLQDYGADEDLADSMFNDQVPDDQHSARRELDDVDTLTTLERCFKIIHEPVDELMKSVRLPTNSVPGSASSLRILITSYLARFMKRSVFDKIKKRQTKLDHNLFDVIWPAMKKATKEKKIDEDLNVGIVIPDYDVFVVFQEFLVPLIKDMHCMELQQEFVPHPQMQFFPQYVLQMSPNQNGESNGNVLRENPSDVHLNLDTSGKFITGVVIECARNLDEFDFPLNLSIAQLEKAERILTSKILSMAFATAIGEEELGTYYTMNEILENPSEIRTILATSGLLIPMLDHNDPYQTAESIALNGKYWPYGRGVYVSHMQDLVAWINAQEHLRVLCCTSSKNPANMGSAYSKIGRAMTFLDDKIHFKHSYFLGYLVSRPSFLGTGLKMTLFLELPHLRKERENLRHLCVVRGLHLLTSDDQSRVRMSNMRSLSQTEWQIFQDYTGAITNIVALEKELSMSNSLHIAATLLKIFQLNDPQVEIPLFRTEEGRYLATSLGDPLIKGLTEVANKRPADPITYLATYLYNFANQNRTKTSASSQTITVPGKNDSNNNSIEGIIKEDSDKELEGSANTVEIAQIAQAVANIDAQAPQSPMAERVEEQMPPSPDSGESSPSMDNRDEHGQSMLHFACARSHGKNAIIQLIEESGTSITYRDELYRTARDVSLQATQPENAREIDRYVLGLAARGDLEALTAMLLDGYDHIVDVAGTDGTTIVQVASTRGHREVVRFLESIRLFEENREKLLSAIREKDLAKVKEITQQLDGAKLARTKNYYGRCSMHVAVLMESEEIVEYLATHFRATLKIGDNLERTPLHYAMGISNVEAISRILIKNGAKRVSKDLKGRQPSYYFMNKADILRLQEEERE</sequence>
<dbReference type="PROSITE" id="PS50088">
    <property type="entry name" value="ANK_REPEAT"/>
    <property type="match status" value="6"/>
</dbReference>
<dbReference type="SUPFAM" id="SSF55931">
    <property type="entry name" value="Glutamine synthetase/guanido kinase"/>
    <property type="match status" value="1"/>
</dbReference>
<dbReference type="InParanoid" id="A0A6I8TWB1"/>
<feature type="region of interest" description="Disordered" evidence="4">
    <location>
        <begin position="1671"/>
        <end position="1703"/>
    </location>
</feature>
<feature type="repeat" description="ANK" evidence="1">
    <location>
        <begin position="1891"/>
        <end position="1924"/>
    </location>
</feature>
<comment type="similarity">
    <text evidence="2">Belongs to the ATP:guanido phosphotransferase family.</text>
</comment>
<feature type="binding site" evidence="3">
    <location>
        <position position="1415"/>
    </location>
    <ligand>
        <name>ATP</name>
        <dbReference type="ChEBI" id="CHEBI:30616"/>
    </ligand>
</feature>
<dbReference type="InterPro" id="IPR036802">
    <property type="entry name" value="ATP-guanido_PTrfase_N_sf"/>
</dbReference>
<feature type="compositionally biased region" description="Acidic residues" evidence="4">
    <location>
        <begin position="329"/>
        <end position="338"/>
    </location>
</feature>
<keyword evidence="6" id="KW-1185">Reference proteome</keyword>
<dbReference type="Pfam" id="PF12796">
    <property type="entry name" value="Ank_2"/>
    <property type="match status" value="2"/>
</dbReference>
<feature type="compositionally biased region" description="Acidic residues" evidence="4">
    <location>
        <begin position="772"/>
        <end position="781"/>
    </location>
</feature>
<feature type="compositionally biased region" description="Polar residues" evidence="4">
    <location>
        <begin position="410"/>
        <end position="424"/>
    </location>
</feature>
<dbReference type="InterPro" id="IPR002110">
    <property type="entry name" value="Ankyrin_rpt"/>
</dbReference>
<feature type="compositionally biased region" description="Polar residues" evidence="4">
    <location>
        <begin position="577"/>
        <end position="608"/>
    </location>
</feature>
<dbReference type="InterPro" id="IPR022413">
    <property type="entry name" value="ATP-guanido_PTrfase_N"/>
</dbReference>
<comment type="caution">
    <text evidence="3">Lacks conserved residue(s) required for the propagation of feature annotation.</text>
</comment>
<feature type="compositionally biased region" description="Basic and acidic residues" evidence="4">
    <location>
        <begin position="388"/>
        <end position="402"/>
    </location>
</feature>
<feature type="binding site" evidence="3">
    <location>
        <begin position="1493"/>
        <end position="1498"/>
    </location>
    <ligand>
        <name>ATP</name>
        <dbReference type="ChEBI" id="CHEBI:30616"/>
    </ligand>
</feature>
<feature type="compositionally biased region" description="Acidic residues" evidence="4">
    <location>
        <begin position="489"/>
        <end position="499"/>
    </location>
</feature>
<accession>A0A6I8TWB1</accession>
<keyword evidence="3" id="KW-0067">ATP-binding</keyword>
<feature type="binding site" evidence="3">
    <location>
        <begin position="1469"/>
        <end position="1473"/>
    </location>
    <ligand>
        <name>ATP</name>
        <dbReference type="ChEBI" id="CHEBI:30616"/>
    </ligand>
</feature>
<feature type="repeat" description="ANK" evidence="1">
    <location>
        <begin position="1030"/>
        <end position="1063"/>
    </location>
</feature>
<dbReference type="PANTHER" id="PTHR24172:SF4">
    <property type="entry name" value="ANK_REP_REGION DOMAIN-CONTAINING PROTEIN"/>
    <property type="match status" value="1"/>
</dbReference>
<evidence type="ECO:0000256" key="1">
    <source>
        <dbReference type="PROSITE-ProRule" id="PRU00023"/>
    </source>
</evidence>
<feature type="repeat" description="ANK" evidence="1">
    <location>
        <begin position="150"/>
        <end position="182"/>
    </location>
</feature>
<feature type="repeat" description="ANK" evidence="1">
    <location>
        <begin position="1704"/>
        <end position="1738"/>
    </location>
</feature>
<feature type="compositionally biased region" description="Polar residues" evidence="4">
    <location>
        <begin position="678"/>
        <end position="690"/>
    </location>
</feature>
<feature type="compositionally biased region" description="Polar residues" evidence="4">
    <location>
        <begin position="732"/>
        <end position="752"/>
    </location>
</feature>
<name>A0A6I8TWB1_AEDAE</name>
<feature type="compositionally biased region" description="Basic and acidic residues" evidence="4">
    <location>
        <begin position="455"/>
        <end position="479"/>
    </location>
</feature>
<dbReference type="Gene3D" id="1.25.40.20">
    <property type="entry name" value="Ankyrin repeat-containing domain"/>
    <property type="match status" value="4"/>
</dbReference>
<evidence type="ECO:0000256" key="3">
    <source>
        <dbReference type="PROSITE-ProRule" id="PRU00843"/>
    </source>
</evidence>
<feature type="compositionally biased region" description="Polar residues" evidence="4">
    <location>
        <begin position="807"/>
        <end position="830"/>
    </location>
</feature>
<dbReference type="InterPro" id="IPR036770">
    <property type="entry name" value="Ankyrin_rpt-contain_sf"/>
</dbReference>
<dbReference type="PANTHER" id="PTHR24172">
    <property type="entry name" value="ANK_REP_REGION DOMAIN-CONTAINING PROTEIN"/>
    <property type="match status" value="1"/>
</dbReference>
<dbReference type="Pfam" id="PF05186">
    <property type="entry name" value="Dpy-30"/>
    <property type="match status" value="1"/>
</dbReference>
<dbReference type="Gene3D" id="3.30.590.10">
    <property type="entry name" value="Glutamine synthetase/guanido kinase, catalytic domain"/>
    <property type="match status" value="1"/>
</dbReference>
<feature type="compositionally biased region" description="Basic and acidic residues" evidence="4">
    <location>
        <begin position="504"/>
        <end position="522"/>
    </location>
</feature>
<feature type="compositionally biased region" description="Polar residues" evidence="4">
    <location>
        <begin position="715"/>
        <end position="724"/>
    </location>
</feature>
<feature type="repeat" description="ANK" evidence="1">
    <location>
        <begin position="996"/>
        <end position="1016"/>
    </location>
</feature>
<dbReference type="Pfam" id="PF02807">
    <property type="entry name" value="ATP-gua_PtransN"/>
    <property type="match status" value="1"/>
</dbReference>
<feature type="compositionally biased region" description="Acidic residues" evidence="4">
    <location>
        <begin position="349"/>
        <end position="366"/>
    </location>
</feature>
<dbReference type="Gene3D" id="1.10.135.10">
    <property type="entry name" value="ATP:guanido phosphotransferase, N-terminal domain"/>
    <property type="match status" value="1"/>
</dbReference>
<dbReference type="GO" id="GO:0016301">
    <property type="term" value="F:kinase activity"/>
    <property type="evidence" value="ECO:0007669"/>
    <property type="project" value="UniProtKB-KW"/>
</dbReference>
<evidence type="ECO:0000256" key="4">
    <source>
        <dbReference type="SAM" id="MobiDB-lite"/>
    </source>
</evidence>
<dbReference type="InterPro" id="IPR049630">
    <property type="entry name" value="DYDC-like_DD"/>
</dbReference>
<dbReference type="PROSITE" id="PS51510">
    <property type="entry name" value="PHOSPHAGEN_KINASE_C"/>
    <property type="match status" value="1"/>
</dbReference>
<feature type="compositionally biased region" description="Polar residues" evidence="4">
    <location>
        <begin position="531"/>
        <end position="540"/>
    </location>
</feature>
<dbReference type="SUPFAM" id="SSF48403">
    <property type="entry name" value="Ankyrin repeat"/>
    <property type="match status" value="3"/>
</dbReference>
<keyword evidence="3" id="KW-0547">Nucleotide-binding</keyword>
<proteinExistence type="inferred from homology"/>